<evidence type="ECO:0000259" key="6">
    <source>
        <dbReference type="PROSITE" id="PS51123"/>
    </source>
</evidence>
<dbReference type="PANTHER" id="PTHR30329:SF21">
    <property type="entry name" value="LIPOPROTEIN YIAD-RELATED"/>
    <property type="match status" value="1"/>
</dbReference>
<dbReference type="EMBL" id="LPUF01000005">
    <property type="protein sequence ID" value="OQK15157.1"/>
    <property type="molecule type" value="Genomic_DNA"/>
</dbReference>
<keyword evidence="3" id="KW-0998">Cell outer membrane</keyword>
<dbReference type="PROSITE" id="PS51257">
    <property type="entry name" value="PROKAR_LIPOPROTEIN"/>
    <property type="match status" value="1"/>
</dbReference>
<evidence type="ECO:0000256" key="1">
    <source>
        <dbReference type="ARBA" id="ARBA00004442"/>
    </source>
</evidence>
<keyword evidence="8" id="KW-1185">Reference proteome</keyword>
<dbReference type="PROSITE" id="PS51123">
    <property type="entry name" value="OMPA_2"/>
    <property type="match status" value="1"/>
</dbReference>
<evidence type="ECO:0000256" key="3">
    <source>
        <dbReference type="ARBA" id="ARBA00023237"/>
    </source>
</evidence>
<dbReference type="InterPro" id="IPR006664">
    <property type="entry name" value="OMP_bac"/>
</dbReference>
<name>A0A1V8M0R7_9GAMM</name>
<dbReference type="PRINTS" id="PR01021">
    <property type="entry name" value="OMPADOMAIN"/>
</dbReference>
<proteinExistence type="predicted"/>
<dbReference type="RefSeq" id="WP_080524406.1">
    <property type="nucleotide sequence ID" value="NZ_LPUF01000005.1"/>
</dbReference>
<dbReference type="Proteomes" id="UP000191980">
    <property type="component" value="Unassembled WGS sequence"/>
</dbReference>
<dbReference type="STRING" id="1420851.AU255_18510"/>
<dbReference type="InterPro" id="IPR036737">
    <property type="entry name" value="OmpA-like_sf"/>
</dbReference>
<dbReference type="OrthoDB" id="8586796at2"/>
<keyword evidence="5" id="KW-0732">Signal</keyword>
<protein>
    <recommendedName>
        <fullName evidence="6">OmpA-like domain-containing protein</fullName>
    </recommendedName>
</protein>
<evidence type="ECO:0000313" key="8">
    <source>
        <dbReference type="Proteomes" id="UP000191980"/>
    </source>
</evidence>
<dbReference type="AlphaFoldDB" id="A0A1V8M0R7"/>
<evidence type="ECO:0000256" key="5">
    <source>
        <dbReference type="SAM" id="SignalP"/>
    </source>
</evidence>
<feature type="signal peptide" evidence="5">
    <location>
        <begin position="1"/>
        <end position="24"/>
    </location>
</feature>
<gene>
    <name evidence="7" type="ORF">AU255_18510</name>
</gene>
<reference evidence="7 8" key="1">
    <citation type="submission" date="2015-12" db="EMBL/GenBank/DDBJ databases">
        <authorList>
            <person name="Shamseldin A."/>
            <person name="Moawad H."/>
            <person name="Abd El-Rahim W.M."/>
            <person name="Sadowsky M.J."/>
        </authorList>
    </citation>
    <scope>NUCLEOTIDE SEQUENCE [LARGE SCALE GENOMIC DNA]</scope>
    <source>
        <strain evidence="7 8">WF1</strain>
    </source>
</reference>
<comment type="subcellular location">
    <subcellularLocation>
        <location evidence="1">Cell outer membrane</location>
    </subcellularLocation>
</comment>
<evidence type="ECO:0000256" key="4">
    <source>
        <dbReference type="PROSITE-ProRule" id="PRU00473"/>
    </source>
</evidence>
<organism evidence="7 8">
    <name type="scientific">Methyloprofundus sedimenti</name>
    <dbReference type="NCBI Taxonomy" id="1420851"/>
    <lineage>
        <taxon>Bacteria</taxon>
        <taxon>Pseudomonadati</taxon>
        <taxon>Pseudomonadota</taxon>
        <taxon>Gammaproteobacteria</taxon>
        <taxon>Methylococcales</taxon>
        <taxon>Methylococcaceae</taxon>
        <taxon>Methyloprofundus</taxon>
    </lineage>
</organism>
<dbReference type="GO" id="GO:0009279">
    <property type="term" value="C:cell outer membrane"/>
    <property type="evidence" value="ECO:0007669"/>
    <property type="project" value="UniProtKB-SubCell"/>
</dbReference>
<sequence>MNMKIIFNLLIASFLIGCSGTTVVLVPDPDGKVGEVSLATEGGTTLLSKANESAQAPEAGQAPTQAAVLSAKKINDMFSEILANEPTPPKRYRLYFSTGSASLTAETRAEITKIIVSIQDRKSCDLSVIGHSDRVGDNKSNKGISLVRAENVAKALTDNGVDRKCMDIRYYGENDPAVPTADNVAEERNRRVEVEIR</sequence>
<dbReference type="InterPro" id="IPR006665">
    <property type="entry name" value="OmpA-like"/>
</dbReference>
<evidence type="ECO:0000313" key="7">
    <source>
        <dbReference type="EMBL" id="OQK15157.1"/>
    </source>
</evidence>
<dbReference type="CDD" id="cd07185">
    <property type="entry name" value="OmpA_C-like"/>
    <property type="match status" value="1"/>
</dbReference>
<dbReference type="SUPFAM" id="SSF103088">
    <property type="entry name" value="OmpA-like"/>
    <property type="match status" value="1"/>
</dbReference>
<evidence type="ECO:0000256" key="2">
    <source>
        <dbReference type="ARBA" id="ARBA00023136"/>
    </source>
</evidence>
<comment type="caution">
    <text evidence="7">The sequence shown here is derived from an EMBL/GenBank/DDBJ whole genome shotgun (WGS) entry which is preliminary data.</text>
</comment>
<dbReference type="Gene3D" id="3.30.1330.60">
    <property type="entry name" value="OmpA-like domain"/>
    <property type="match status" value="1"/>
</dbReference>
<feature type="domain" description="OmpA-like" evidence="6">
    <location>
        <begin position="83"/>
        <end position="197"/>
    </location>
</feature>
<dbReference type="PANTHER" id="PTHR30329">
    <property type="entry name" value="STATOR ELEMENT OF FLAGELLAR MOTOR COMPLEX"/>
    <property type="match status" value="1"/>
</dbReference>
<feature type="chain" id="PRO_5013274826" description="OmpA-like domain-containing protein" evidence="5">
    <location>
        <begin position="25"/>
        <end position="197"/>
    </location>
</feature>
<dbReference type="InterPro" id="IPR050330">
    <property type="entry name" value="Bact_OuterMem_StrucFunc"/>
</dbReference>
<dbReference type="Pfam" id="PF00691">
    <property type="entry name" value="OmpA"/>
    <property type="match status" value="1"/>
</dbReference>
<keyword evidence="2 4" id="KW-0472">Membrane</keyword>
<accession>A0A1V8M0R7</accession>